<gene>
    <name evidence="1" type="ORF">G1H11_17100</name>
</gene>
<accession>A0A6N9YPU3</accession>
<dbReference type="Gene3D" id="3.40.960.10">
    <property type="entry name" value="VSR Endonuclease"/>
    <property type="match status" value="1"/>
</dbReference>
<sequence>MVSGASACRAYGIRYIPDHAESIILVPDSVRRVSATSIRMRRVSLLPEARMVGGIPTAPPERAVIDTCRGMTSLQDVRAVLCEAAQRGLTTPERLICTLGAARWKGSTLVRRALDDLAAGCRSAPECELRDLVRRSRFLDEPRWNQVLPHHAHSPGDVGSDPSMRPDACWPNAWVVVEIDSAEWHRYGDRVEQTERRRARYAALGWTVLPVSPRRLREEPDAVLREIEAAVAAVLARTAA</sequence>
<dbReference type="InterPro" id="IPR011335">
    <property type="entry name" value="Restrct_endonuc-II-like"/>
</dbReference>
<dbReference type="Proteomes" id="UP000469185">
    <property type="component" value="Unassembled WGS sequence"/>
</dbReference>
<protein>
    <recommendedName>
        <fullName evidence="3">DUF559 domain-containing protein</fullName>
    </recommendedName>
</protein>
<name>A0A6N9YPU3_9ACTN</name>
<evidence type="ECO:0008006" key="3">
    <source>
        <dbReference type="Google" id="ProtNLM"/>
    </source>
</evidence>
<evidence type="ECO:0000313" key="2">
    <source>
        <dbReference type="Proteomes" id="UP000469185"/>
    </source>
</evidence>
<organism evidence="1 2">
    <name type="scientific">Phytoactinopolyspora alkaliphila</name>
    <dbReference type="NCBI Taxonomy" id="1783498"/>
    <lineage>
        <taxon>Bacteria</taxon>
        <taxon>Bacillati</taxon>
        <taxon>Actinomycetota</taxon>
        <taxon>Actinomycetes</taxon>
        <taxon>Jiangellales</taxon>
        <taxon>Jiangellaceae</taxon>
        <taxon>Phytoactinopolyspora</taxon>
    </lineage>
</organism>
<proteinExistence type="predicted"/>
<dbReference type="AlphaFoldDB" id="A0A6N9YPU3"/>
<dbReference type="EMBL" id="JAAGOB010000009">
    <property type="protein sequence ID" value="NED97023.1"/>
    <property type="molecule type" value="Genomic_DNA"/>
</dbReference>
<dbReference type="SUPFAM" id="SSF52980">
    <property type="entry name" value="Restriction endonuclease-like"/>
    <property type="match status" value="1"/>
</dbReference>
<evidence type="ECO:0000313" key="1">
    <source>
        <dbReference type="EMBL" id="NED97023.1"/>
    </source>
</evidence>
<comment type="caution">
    <text evidence="1">The sequence shown here is derived from an EMBL/GenBank/DDBJ whole genome shotgun (WGS) entry which is preliminary data.</text>
</comment>
<dbReference type="RefSeq" id="WP_163819806.1">
    <property type="nucleotide sequence ID" value="NZ_JAAGOB010000009.1"/>
</dbReference>
<keyword evidence="2" id="KW-1185">Reference proteome</keyword>
<reference evidence="1 2" key="1">
    <citation type="submission" date="2020-02" db="EMBL/GenBank/DDBJ databases">
        <authorList>
            <person name="Li X.-J."/>
            <person name="Feng X.-M."/>
        </authorList>
    </citation>
    <scope>NUCLEOTIDE SEQUENCE [LARGE SCALE GENOMIC DNA]</scope>
    <source>
        <strain evidence="1 2">CGMCC 4.7225</strain>
    </source>
</reference>